<evidence type="ECO:0000313" key="2">
    <source>
        <dbReference type="EMBL" id="MFD0705216.1"/>
    </source>
</evidence>
<protein>
    <submittedName>
        <fullName evidence="2">NAD(P)H-binding protein</fullName>
    </submittedName>
</protein>
<evidence type="ECO:0000259" key="1">
    <source>
        <dbReference type="Pfam" id="PF13460"/>
    </source>
</evidence>
<dbReference type="Pfam" id="PF13460">
    <property type="entry name" value="NAD_binding_10"/>
    <property type="match status" value="1"/>
</dbReference>
<dbReference type="EMBL" id="JBHTHQ010000021">
    <property type="protein sequence ID" value="MFD0705216.1"/>
    <property type="molecule type" value="Genomic_DNA"/>
</dbReference>
<dbReference type="SUPFAM" id="SSF51735">
    <property type="entry name" value="NAD(P)-binding Rossmann-fold domains"/>
    <property type="match status" value="1"/>
</dbReference>
<sequence length="216" mass="23230">MKILVVGASGRVGASTVKKLELAGYDVIAGGHTRERVEELRSTHVQPVVVDVTRSTDELAAVLTSTKPDAVIFTAGSRGKNLLQVDAFGAVKMMQACEDTGIKRFVMLSTVGSLDPDLWDKPGFAQLKDYMTAKWFADQYLITCTSLDFTILQPVTLSEEPEAGLVQLGTYDFARPNSVHDVAAVLANLVEAHNVSHQIIVMSGGDIPVKDAVEAL</sequence>
<keyword evidence="3" id="KW-1185">Reference proteome</keyword>
<dbReference type="Gene3D" id="3.40.50.720">
    <property type="entry name" value="NAD(P)-binding Rossmann-like Domain"/>
    <property type="match status" value="1"/>
</dbReference>
<organism evidence="2 3">
    <name type="scientific">Alloscardovia venturai</name>
    <dbReference type="NCBI Taxonomy" id="1769421"/>
    <lineage>
        <taxon>Bacteria</taxon>
        <taxon>Bacillati</taxon>
        <taxon>Actinomycetota</taxon>
        <taxon>Actinomycetes</taxon>
        <taxon>Bifidobacteriales</taxon>
        <taxon>Bifidobacteriaceae</taxon>
        <taxon>Alloscardovia</taxon>
    </lineage>
</organism>
<gene>
    <name evidence="2" type="ORF">ACFQY8_05605</name>
</gene>
<dbReference type="PANTHER" id="PTHR15020:SF50">
    <property type="entry name" value="UPF0659 PROTEIN YMR090W"/>
    <property type="match status" value="1"/>
</dbReference>
<dbReference type="Proteomes" id="UP001597036">
    <property type="component" value="Unassembled WGS sequence"/>
</dbReference>
<evidence type="ECO:0000313" key="3">
    <source>
        <dbReference type="Proteomes" id="UP001597036"/>
    </source>
</evidence>
<feature type="domain" description="NAD(P)-binding" evidence="1">
    <location>
        <begin position="7"/>
        <end position="191"/>
    </location>
</feature>
<reference evidence="3" key="1">
    <citation type="journal article" date="2019" name="Int. J. Syst. Evol. Microbiol.">
        <title>The Global Catalogue of Microorganisms (GCM) 10K type strain sequencing project: providing services to taxonomists for standard genome sequencing and annotation.</title>
        <authorList>
            <consortium name="The Broad Institute Genomics Platform"/>
            <consortium name="The Broad Institute Genome Sequencing Center for Infectious Disease"/>
            <person name="Wu L."/>
            <person name="Ma J."/>
        </authorList>
    </citation>
    <scope>NUCLEOTIDE SEQUENCE [LARGE SCALE GENOMIC DNA]</scope>
    <source>
        <strain evidence="3">CCM 8604</strain>
    </source>
</reference>
<proteinExistence type="predicted"/>
<accession>A0ABW2Y9G5</accession>
<dbReference type="InterPro" id="IPR036291">
    <property type="entry name" value="NAD(P)-bd_dom_sf"/>
</dbReference>
<dbReference type="InterPro" id="IPR016040">
    <property type="entry name" value="NAD(P)-bd_dom"/>
</dbReference>
<comment type="caution">
    <text evidence="2">The sequence shown here is derived from an EMBL/GenBank/DDBJ whole genome shotgun (WGS) entry which is preliminary data.</text>
</comment>
<dbReference type="RefSeq" id="WP_377938909.1">
    <property type="nucleotide sequence ID" value="NZ_JBHTHQ010000021.1"/>
</dbReference>
<dbReference type="PANTHER" id="PTHR15020">
    <property type="entry name" value="FLAVIN REDUCTASE-RELATED"/>
    <property type="match status" value="1"/>
</dbReference>
<name>A0ABW2Y9G5_9BIFI</name>